<protein>
    <submittedName>
        <fullName evidence="1">Uncharacterized protein DUF3135</fullName>
    </submittedName>
</protein>
<dbReference type="Pfam" id="PF11333">
    <property type="entry name" value="DUF3135"/>
    <property type="match status" value="1"/>
</dbReference>
<dbReference type="InterPro" id="IPR021482">
    <property type="entry name" value="DUF3135"/>
</dbReference>
<comment type="caution">
    <text evidence="1">The sequence shown here is derived from an EMBL/GenBank/DDBJ whole genome shotgun (WGS) entry which is preliminary data.</text>
</comment>
<proteinExistence type="predicted"/>
<keyword evidence="2" id="KW-1185">Reference proteome</keyword>
<reference evidence="1 2" key="1">
    <citation type="submission" date="2019-03" db="EMBL/GenBank/DDBJ databases">
        <title>Genomic Encyclopedia of Type Strains, Phase IV (KMG-IV): sequencing the most valuable type-strain genomes for metagenomic binning, comparative biology and taxonomic classification.</title>
        <authorList>
            <person name="Goeker M."/>
        </authorList>
    </citation>
    <scope>NUCLEOTIDE SEQUENCE [LARGE SCALE GENOMIC DNA]</scope>
    <source>
        <strain evidence="1 2">DSM 7445</strain>
    </source>
</reference>
<dbReference type="RefSeq" id="WP_132259821.1">
    <property type="nucleotide sequence ID" value="NZ_SLZQ01000012.1"/>
</dbReference>
<gene>
    <name evidence="1" type="ORF">EDC30_11254</name>
</gene>
<dbReference type="Proteomes" id="UP000295382">
    <property type="component" value="Unassembled WGS sequence"/>
</dbReference>
<evidence type="ECO:0000313" key="2">
    <source>
        <dbReference type="Proteomes" id="UP000295382"/>
    </source>
</evidence>
<dbReference type="EMBL" id="SLZQ01000012">
    <property type="protein sequence ID" value="TCS34722.1"/>
    <property type="molecule type" value="Genomic_DNA"/>
</dbReference>
<accession>A0A4R3HT75</accession>
<name>A0A4R3HT75_PAULE</name>
<evidence type="ECO:0000313" key="1">
    <source>
        <dbReference type="EMBL" id="TCS34722.1"/>
    </source>
</evidence>
<dbReference type="AlphaFoldDB" id="A0A4R3HT75"/>
<sequence length="108" mass="12221">MSVTTTPVIPDFDMLVSLHEHDPEAFEALRRHLLWDAVRAAPVEHQPSLERLLARIEATRASAGSPAQAANQAFEMMAESLKELRESWHQACHSLSELQARLLIERVR</sequence>
<dbReference type="OrthoDB" id="8777543at2"/>
<organism evidence="1 2">
    <name type="scientific">Paucimonas lemoignei</name>
    <name type="common">Pseudomonas lemoignei</name>
    <dbReference type="NCBI Taxonomy" id="29443"/>
    <lineage>
        <taxon>Bacteria</taxon>
        <taxon>Pseudomonadati</taxon>
        <taxon>Pseudomonadota</taxon>
        <taxon>Betaproteobacteria</taxon>
        <taxon>Burkholderiales</taxon>
        <taxon>Burkholderiaceae</taxon>
        <taxon>Paucimonas</taxon>
    </lineage>
</organism>